<name>A0ACC2R7A1_9NEOP</name>
<dbReference type="Proteomes" id="UP001231649">
    <property type="component" value="Chromosome 5"/>
</dbReference>
<reference evidence="1" key="1">
    <citation type="submission" date="2023-03" db="EMBL/GenBank/DDBJ databases">
        <title>Chromosome-level genomes of two armyworms, Mythimna separata and Mythimna loreyi, provide insights into the biosynthesis and reception of sex pheromones.</title>
        <authorList>
            <person name="Zhao H."/>
        </authorList>
    </citation>
    <scope>NUCLEOTIDE SEQUENCE</scope>
    <source>
        <strain evidence="1">BeijingLab</strain>
    </source>
</reference>
<accession>A0ACC2R7A1</accession>
<comment type="caution">
    <text evidence="1">The sequence shown here is derived from an EMBL/GenBank/DDBJ whole genome shotgun (WGS) entry which is preliminary data.</text>
</comment>
<evidence type="ECO:0000313" key="1">
    <source>
        <dbReference type="EMBL" id="KAJ8735150.1"/>
    </source>
</evidence>
<keyword evidence="2" id="KW-1185">Reference proteome</keyword>
<proteinExistence type="predicted"/>
<organism evidence="1 2">
    <name type="scientific">Mythimna loreyi</name>
    <dbReference type="NCBI Taxonomy" id="667449"/>
    <lineage>
        <taxon>Eukaryota</taxon>
        <taxon>Metazoa</taxon>
        <taxon>Ecdysozoa</taxon>
        <taxon>Arthropoda</taxon>
        <taxon>Hexapoda</taxon>
        <taxon>Insecta</taxon>
        <taxon>Pterygota</taxon>
        <taxon>Neoptera</taxon>
        <taxon>Endopterygota</taxon>
        <taxon>Lepidoptera</taxon>
        <taxon>Glossata</taxon>
        <taxon>Ditrysia</taxon>
        <taxon>Noctuoidea</taxon>
        <taxon>Noctuidae</taxon>
        <taxon>Noctuinae</taxon>
        <taxon>Hadenini</taxon>
        <taxon>Mythimna</taxon>
    </lineage>
</organism>
<sequence>MDGDKLDQYRILNTKRKGIMDRIKEFGKFCSDLEHFHIQPHINAHSVILYELELRLIKIEPLYAEFDKVATRMEDLGYDSCRSEFEKLYFKPLAIAKAKIKPNFEPR</sequence>
<evidence type="ECO:0000313" key="2">
    <source>
        <dbReference type="Proteomes" id="UP001231649"/>
    </source>
</evidence>
<protein>
    <submittedName>
        <fullName evidence="1">Uncharacterized protein</fullName>
    </submittedName>
</protein>
<gene>
    <name evidence="1" type="ORF">PYW08_014400</name>
</gene>
<dbReference type="EMBL" id="CM056781">
    <property type="protein sequence ID" value="KAJ8735150.1"/>
    <property type="molecule type" value="Genomic_DNA"/>
</dbReference>